<dbReference type="PROSITE" id="PS50949">
    <property type="entry name" value="HTH_GNTR"/>
    <property type="match status" value="1"/>
</dbReference>
<evidence type="ECO:0000259" key="7">
    <source>
        <dbReference type="PROSITE" id="PS50949"/>
    </source>
</evidence>
<evidence type="ECO:0000256" key="6">
    <source>
        <dbReference type="SAM" id="MobiDB-lite"/>
    </source>
</evidence>
<feature type="region of interest" description="Disordered" evidence="6">
    <location>
        <begin position="104"/>
        <end position="149"/>
    </location>
</feature>
<proteinExistence type="inferred from homology"/>
<dbReference type="GO" id="GO:0008483">
    <property type="term" value="F:transaminase activity"/>
    <property type="evidence" value="ECO:0007669"/>
    <property type="project" value="UniProtKB-KW"/>
</dbReference>
<comment type="caution">
    <text evidence="8">The sequence shown here is derived from an EMBL/GenBank/DDBJ whole genome shotgun (WGS) entry which is preliminary data.</text>
</comment>
<dbReference type="RefSeq" id="WP_344032776.1">
    <property type="nucleotide sequence ID" value="NZ_BAAAOB010000003.1"/>
</dbReference>
<keyword evidence="3" id="KW-0805">Transcription regulation</keyword>
<dbReference type="PANTHER" id="PTHR46577">
    <property type="entry name" value="HTH-TYPE TRANSCRIPTIONAL REGULATORY PROTEIN GABR"/>
    <property type="match status" value="1"/>
</dbReference>
<dbReference type="InterPro" id="IPR004839">
    <property type="entry name" value="Aminotransferase_I/II_large"/>
</dbReference>
<keyword evidence="4" id="KW-0238">DNA-binding</keyword>
<dbReference type="InterPro" id="IPR051446">
    <property type="entry name" value="HTH_trans_reg/aminotransferase"/>
</dbReference>
<comment type="similarity">
    <text evidence="1">In the C-terminal section; belongs to the class-I pyridoxal-phosphate-dependent aminotransferase family.</text>
</comment>
<dbReference type="InterPro" id="IPR036388">
    <property type="entry name" value="WH-like_DNA-bd_sf"/>
</dbReference>
<dbReference type="InterPro" id="IPR015421">
    <property type="entry name" value="PyrdxlP-dep_Trfase_major"/>
</dbReference>
<feature type="domain" description="HTH gntR-type" evidence="7">
    <location>
        <begin position="16"/>
        <end position="84"/>
    </location>
</feature>
<dbReference type="SUPFAM" id="SSF53383">
    <property type="entry name" value="PLP-dependent transferases"/>
    <property type="match status" value="1"/>
</dbReference>
<dbReference type="PRINTS" id="PR00035">
    <property type="entry name" value="HTHGNTR"/>
</dbReference>
<sequence>MLDASIWIALDRGTGESLAAQLVRRLRDRILSGDLAEGEALPSSRALAESLGVARSVVVRAYEQLGGEGYLDARLGSATRIAAGIVPAAMPVVPAVPVVPRTATAASPGAAGSGDPRPAGGASRPASPAADRGPIDLRTGHPHTPPLPPEEWRRALAVAAREPLRSYAPPPLGEQRLREQIALHVRRSRGVPCATEDVIVTSGTSDALLLVSLALGAGARVATEDPGYPEASAVFETAGLHVEPVPVGDRGLLPELLSAVRPRADAVLVTPSHQFPLGGRMTAAERTALVALAARTGTLIIEDDYDSEFRHLGAALPAIAALDPGGVVVHIGSLNKTLSPSLRCGYLVATAGSPIHDRLTRTRTALGPTVPLVTQSALAAFFASGGLRRYVARTRREYRHRRALLLERFAEHGLADRLSGLDGGLHAVLALPDGIGGTEAAATLESRGVLVETVAQFARLPRADDALAIGYGAETAIRLDLGLRTVLEVVVGS</sequence>
<dbReference type="SMART" id="SM00345">
    <property type="entry name" value="HTH_GNTR"/>
    <property type="match status" value="1"/>
</dbReference>
<protein>
    <submittedName>
        <fullName evidence="8">PLP-dependent aminotransferase family protein</fullName>
    </submittedName>
</protein>
<dbReference type="Gene3D" id="1.10.10.10">
    <property type="entry name" value="Winged helix-like DNA-binding domain superfamily/Winged helix DNA-binding domain"/>
    <property type="match status" value="1"/>
</dbReference>
<dbReference type="SUPFAM" id="SSF46785">
    <property type="entry name" value="Winged helix' DNA-binding domain"/>
    <property type="match status" value="1"/>
</dbReference>
<evidence type="ECO:0000313" key="8">
    <source>
        <dbReference type="EMBL" id="GAA1795354.1"/>
    </source>
</evidence>
<dbReference type="EMBL" id="BAAAOB010000003">
    <property type="protein sequence ID" value="GAA1795354.1"/>
    <property type="molecule type" value="Genomic_DNA"/>
</dbReference>
<dbReference type="InterPro" id="IPR000524">
    <property type="entry name" value="Tscrpt_reg_HTH_GntR"/>
</dbReference>
<name>A0ABP4XY47_9MICO</name>
<evidence type="ECO:0000256" key="3">
    <source>
        <dbReference type="ARBA" id="ARBA00023015"/>
    </source>
</evidence>
<evidence type="ECO:0000256" key="1">
    <source>
        <dbReference type="ARBA" id="ARBA00005384"/>
    </source>
</evidence>
<organism evidence="8 9">
    <name type="scientific">Leucobacter iarius</name>
    <dbReference type="NCBI Taxonomy" id="333963"/>
    <lineage>
        <taxon>Bacteria</taxon>
        <taxon>Bacillati</taxon>
        <taxon>Actinomycetota</taxon>
        <taxon>Actinomycetes</taxon>
        <taxon>Micrococcales</taxon>
        <taxon>Microbacteriaceae</taxon>
        <taxon>Leucobacter</taxon>
    </lineage>
</organism>
<dbReference type="Proteomes" id="UP001500851">
    <property type="component" value="Unassembled WGS sequence"/>
</dbReference>
<dbReference type="InterPro" id="IPR015424">
    <property type="entry name" value="PyrdxlP-dep_Trfase"/>
</dbReference>
<gene>
    <name evidence="8" type="ORF">GCM10009768_25540</name>
</gene>
<keyword evidence="5" id="KW-0804">Transcription</keyword>
<keyword evidence="8" id="KW-0032">Aminotransferase</keyword>
<evidence type="ECO:0000256" key="5">
    <source>
        <dbReference type="ARBA" id="ARBA00023163"/>
    </source>
</evidence>
<keyword evidence="9" id="KW-1185">Reference proteome</keyword>
<evidence type="ECO:0000256" key="4">
    <source>
        <dbReference type="ARBA" id="ARBA00023125"/>
    </source>
</evidence>
<accession>A0ABP4XY47</accession>
<evidence type="ECO:0000256" key="2">
    <source>
        <dbReference type="ARBA" id="ARBA00022898"/>
    </source>
</evidence>
<evidence type="ECO:0000313" key="9">
    <source>
        <dbReference type="Proteomes" id="UP001500851"/>
    </source>
</evidence>
<dbReference type="Pfam" id="PF00392">
    <property type="entry name" value="GntR"/>
    <property type="match status" value="1"/>
</dbReference>
<dbReference type="Pfam" id="PF00155">
    <property type="entry name" value="Aminotran_1_2"/>
    <property type="match status" value="1"/>
</dbReference>
<dbReference type="CDD" id="cd07377">
    <property type="entry name" value="WHTH_GntR"/>
    <property type="match status" value="1"/>
</dbReference>
<keyword evidence="2" id="KW-0663">Pyridoxal phosphate</keyword>
<dbReference type="InterPro" id="IPR036390">
    <property type="entry name" value="WH_DNA-bd_sf"/>
</dbReference>
<dbReference type="CDD" id="cd00609">
    <property type="entry name" value="AAT_like"/>
    <property type="match status" value="1"/>
</dbReference>
<dbReference type="PANTHER" id="PTHR46577:SF1">
    <property type="entry name" value="HTH-TYPE TRANSCRIPTIONAL REGULATORY PROTEIN GABR"/>
    <property type="match status" value="1"/>
</dbReference>
<keyword evidence="8" id="KW-0808">Transferase</keyword>
<dbReference type="Gene3D" id="3.40.640.10">
    <property type="entry name" value="Type I PLP-dependent aspartate aminotransferase-like (Major domain)"/>
    <property type="match status" value="1"/>
</dbReference>
<reference evidence="9" key="1">
    <citation type="journal article" date="2019" name="Int. J. Syst. Evol. Microbiol.">
        <title>The Global Catalogue of Microorganisms (GCM) 10K type strain sequencing project: providing services to taxonomists for standard genome sequencing and annotation.</title>
        <authorList>
            <consortium name="The Broad Institute Genomics Platform"/>
            <consortium name="The Broad Institute Genome Sequencing Center for Infectious Disease"/>
            <person name="Wu L."/>
            <person name="Ma J."/>
        </authorList>
    </citation>
    <scope>NUCLEOTIDE SEQUENCE [LARGE SCALE GENOMIC DNA]</scope>
    <source>
        <strain evidence="9">JCM 14736</strain>
    </source>
</reference>
<feature type="compositionally biased region" description="Low complexity" evidence="6">
    <location>
        <begin position="104"/>
        <end position="132"/>
    </location>
</feature>